<feature type="transmembrane region" description="Helical" evidence="13">
    <location>
        <begin position="21"/>
        <end position="44"/>
    </location>
</feature>
<evidence type="ECO:0000256" key="7">
    <source>
        <dbReference type="ARBA" id="ARBA00022723"/>
    </source>
</evidence>
<dbReference type="GO" id="GO:0009055">
    <property type="term" value="F:electron transfer activity"/>
    <property type="evidence" value="ECO:0007669"/>
    <property type="project" value="InterPro"/>
</dbReference>
<keyword evidence="10 13" id="KW-0472">Membrane</keyword>
<dbReference type="RefSeq" id="WP_095616665.1">
    <property type="nucleotide sequence ID" value="NZ_NSKD01000002.1"/>
</dbReference>
<dbReference type="PANTHER" id="PTHR10978">
    <property type="entry name" value="SUCCINATE DEHYDROGENASE CYTOCHROME B560 SUBUNIT"/>
    <property type="match status" value="1"/>
</dbReference>
<organism evidence="14 15">
    <name type="scientific">Halovibrio salipaludis</name>
    <dbReference type="NCBI Taxonomy" id="2032626"/>
    <lineage>
        <taxon>Bacteria</taxon>
        <taxon>Pseudomonadati</taxon>
        <taxon>Pseudomonadota</taxon>
        <taxon>Gammaproteobacteria</taxon>
        <taxon>Oceanospirillales</taxon>
        <taxon>Halomonadaceae</taxon>
        <taxon>Halovibrio</taxon>
    </lineage>
</organism>
<evidence type="ECO:0000256" key="13">
    <source>
        <dbReference type="SAM" id="Phobius"/>
    </source>
</evidence>
<evidence type="ECO:0000256" key="5">
    <source>
        <dbReference type="ARBA" id="ARBA00022617"/>
    </source>
</evidence>
<evidence type="ECO:0000256" key="12">
    <source>
        <dbReference type="PIRSR" id="PIRSR000178-1"/>
    </source>
</evidence>
<dbReference type="Proteomes" id="UP000218896">
    <property type="component" value="Unassembled WGS sequence"/>
</dbReference>
<dbReference type="InterPro" id="IPR034804">
    <property type="entry name" value="SQR/QFR_C/D"/>
</dbReference>
<feature type="binding site" description="axial binding residue" evidence="12">
    <location>
        <position position="80"/>
    </location>
    <ligand>
        <name>heme</name>
        <dbReference type="ChEBI" id="CHEBI:30413"/>
        <note>ligand shared with second transmembrane subunit</note>
    </ligand>
    <ligandPart>
        <name>Fe</name>
        <dbReference type="ChEBI" id="CHEBI:18248"/>
    </ligandPart>
</feature>
<feature type="transmembrane region" description="Helical" evidence="13">
    <location>
        <begin position="103"/>
        <end position="123"/>
    </location>
</feature>
<keyword evidence="9 12" id="KW-0408">Iron</keyword>
<evidence type="ECO:0000313" key="15">
    <source>
        <dbReference type="Proteomes" id="UP000218896"/>
    </source>
</evidence>
<comment type="subunit">
    <text evidence="11">Part of an enzyme complex containing four subunits: a flavoprotein, an iron-sulfur protein, plus two membrane-anchoring proteins, SdhC and SdhD. The complex can form homotrimers.</text>
</comment>
<keyword evidence="8 13" id="KW-1133">Transmembrane helix</keyword>
<comment type="cofactor">
    <cofactor evidence="12">
        <name>heme</name>
        <dbReference type="ChEBI" id="CHEBI:30413"/>
    </cofactor>
    <text evidence="12">The heme is bound between the two transmembrane subunits.</text>
</comment>
<dbReference type="EMBL" id="NSKD01000002">
    <property type="protein sequence ID" value="PAU80937.1"/>
    <property type="molecule type" value="Genomic_DNA"/>
</dbReference>
<evidence type="ECO:0000313" key="14">
    <source>
        <dbReference type="EMBL" id="PAU80937.1"/>
    </source>
</evidence>
<comment type="caution">
    <text evidence="14">The sequence shown here is derived from an EMBL/GenBank/DDBJ whole genome shotgun (WGS) entry which is preliminary data.</text>
</comment>
<evidence type="ECO:0000256" key="2">
    <source>
        <dbReference type="ARBA" id="ARBA00004141"/>
    </source>
</evidence>
<dbReference type="Gene3D" id="1.20.1300.10">
    <property type="entry name" value="Fumarate reductase/succinate dehydrogenase, transmembrane subunit"/>
    <property type="match status" value="1"/>
</dbReference>
<evidence type="ECO:0000256" key="10">
    <source>
        <dbReference type="ARBA" id="ARBA00023136"/>
    </source>
</evidence>
<keyword evidence="5 12" id="KW-0349">Heme</keyword>
<dbReference type="PROSITE" id="PS01000">
    <property type="entry name" value="SDH_CYT_1"/>
    <property type="match status" value="1"/>
</dbReference>
<keyword evidence="7 12" id="KW-0479">Metal-binding</keyword>
<evidence type="ECO:0000256" key="6">
    <source>
        <dbReference type="ARBA" id="ARBA00022692"/>
    </source>
</evidence>
<dbReference type="PANTHER" id="PTHR10978:SF5">
    <property type="entry name" value="SUCCINATE DEHYDROGENASE CYTOCHROME B560 SUBUNIT, MITOCHONDRIAL"/>
    <property type="match status" value="1"/>
</dbReference>
<dbReference type="OrthoDB" id="9799441at2"/>
<dbReference type="AlphaFoldDB" id="A0A2A2F8D1"/>
<feature type="transmembrane region" description="Helical" evidence="13">
    <location>
        <begin position="64"/>
        <end position="82"/>
    </location>
</feature>
<dbReference type="SUPFAM" id="SSF81343">
    <property type="entry name" value="Fumarate reductase respiratory complex transmembrane subunits"/>
    <property type="match status" value="1"/>
</dbReference>
<dbReference type="GO" id="GO:0005886">
    <property type="term" value="C:plasma membrane"/>
    <property type="evidence" value="ECO:0007669"/>
    <property type="project" value="TreeGrafter"/>
</dbReference>
<comment type="subcellular location">
    <subcellularLocation>
        <location evidence="2">Membrane</location>
        <topology evidence="2">Multi-pass membrane protein</topology>
    </subcellularLocation>
</comment>
<protein>
    <recommendedName>
        <fullName evidence="4">Succinate dehydrogenase cytochrome b556 subunit</fullName>
    </recommendedName>
</protein>
<name>A0A2A2F8D1_9GAMM</name>
<evidence type="ECO:0000256" key="3">
    <source>
        <dbReference type="ARBA" id="ARBA00007244"/>
    </source>
</evidence>
<dbReference type="GO" id="GO:0046872">
    <property type="term" value="F:metal ion binding"/>
    <property type="evidence" value="ECO:0007669"/>
    <property type="project" value="UniProtKB-KW"/>
</dbReference>
<dbReference type="PROSITE" id="PS01001">
    <property type="entry name" value="SDH_CYT_2"/>
    <property type="match status" value="1"/>
</dbReference>
<dbReference type="GO" id="GO:0006099">
    <property type="term" value="P:tricarboxylic acid cycle"/>
    <property type="evidence" value="ECO:0007669"/>
    <property type="project" value="InterPro"/>
</dbReference>
<evidence type="ECO:0000256" key="11">
    <source>
        <dbReference type="ARBA" id="ARBA00025912"/>
    </source>
</evidence>
<evidence type="ECO:0000256" key="1">
    <source>
        <dbReference type="ARBA" id="ARBA00004050"/>
    </source>
</evidence>
<keyword evidence="15" id="KW-1185">Reference proteome</keyword>
<dbReference type="NCBIfam" id="TIGR02970">
    <property type="entry name" value="succ_dehyd_cytB"/>
    <property type="match status" value="1"/>
</dbReference>
<evidence type="ECO:0000256" key="8">
    <source>
        <dbReference type="ARBA" id="ARBA00022989"/>
    </source>
</evidence>
<dbReference type="InterPro" id="IPR000701">
    <property type="entry name" value="SuccDH_FuR_B_TM-su"/>
</dbReference>
<evidence type="ECO:0000256" key="4">
    <source>
        <dbReference type="ARBA" id="ARBA00020076"/>
    </source>
</evidence>
<proteinExistence type="inferred from homology"/>
<accession>A0A2A2F8D1</accession>
<dbReference type="InterPro" id="IPR014314">
    <property type="entry name" value="Succ_DH_cytb556"/>
</dbReference>
<sequence length="124" mass="13232">MTTKRPVNLEISTIHFPIPAIASILHRISGIVAFVGIAFLLYGLDQSLAGEAGFAAVAELMAHPLSKLVVWGTLSALAYHLVAGIRHLVMDMGVGETLEGGRLSTKITFVVSAVLIVLLGVWIW</sequence>
<evidence type="ECO:0000256" key="9">
    <source>
        <dbReference type="ARBA" id="ARBA00023004"/>
    </source>
</evidence>
<gene>
    <name evidence="14" type="primary">sdhC</name>
    <name evidence="14" type="ORF">CK501_05060</name>
</gene>
<comment type="function">
    <text evidence="1">Membrane-anchoring subunit of succinate dehydrogenase (SDH).</text>
</comment>
<dbReference type="PIRSF" id="PIRSF000178">
    <property type="entry name" value="SDH_cyt_b560"/>
    <property type="match status" value="1"/>
</dbReference>
<dbReference type="Pfam" id="PF01127">
    <property type="entry name" value="Sdh_cyt"/>
    <property type="match status" value="1"/>
</dbReference>
<keyword evidence="6 13" id="KW-0812">Transmembrane</keyword>
<comment type="similarity">
    <text evidence="3">Belongs to the cytochrome b560 family.</text>
</comment>
<reference evidence="14 15" key="1">
    <citation type="submission" date="2017-08" db="EMBL/GenBank/DDBJ databases">
        <title>Halovibrio sewagensis sp. nov., isolated from wastewater of high salinity.</title>
        <authorList>
            <person name="Dong X."/>
            <person name="Zhang G."/>
        </authorList>
    </citation>
    <scope>NUCLEOTIDE SEQUENCE [LARGE SCALE GENOMIC DNA]</scope>
    <source>
        <strain evidence="14 15">YL5-2</strain>
    </source>
</reference>
<dbReference type="InterPro" id="IPR018495">
    <property type="entry name" value="Succ_DH_cyt_bsu_CS"/>
</dbReference>
<dbReference type="CDD" id="cd03499">
    <property type="entry name" value="SQR_TypeC_SdhC"/>
    <property type="match status" value="1"/>
</dbReference>